<proteinExistence type="predicted"/>
<protein>
    <submittedName>
        <fullName evidence="1">Uncharacterized protein</fullName>
    </submittedName>
</protein>
<gene>
    <name evidence="1" type="ORF">APHIGO_LOCUS6905</name>
</gene>
<keyword evidence="2" id="KW-1185">Reference proteome</keyword>
<evidence type="ECO:0000313" key="2">
    <source>
        <dbReference type="Proteomes" id="UP001154329"/>
    </source>
</evidence>
<name>A0A9P0NMF1_APHGO</name>
<accession>A0A9P0NMF1</accession>
<evidence type="ECO:0000313" key="1">
    <source>
        <dbReference type="EMBL" id="CAH1725908.1"/>
    </source>
</evidence>
<reference evidence="1" key="1">
    <citation type="submission" date="2022-02" db="EMBL/GenBank/DDBJ databases">
        <authorList>
            <person name="King R."/>
        </authorList>
    </citation>
    <scope>NUCLEOTIDE SEQUENCE</scope>
</reference>
<dbReference type="EMBL" id="OU899035">
    <property type="protein sequence ID" value="CAH1725908.1"/>
    <property type="molecule type" value="Genomic_DNA"/>
</dbReference>
<reference evidence="1" key="2">
    <citation type="submission" date="2022-10" db="EMBL/GenBank/DDBJ databases">
        <authorList>
            <consortium name="ENA_rothamsted_submissions"/>
            <consortium name="culmorum"/>
            <person name="King R."/>
        </authorList>
    </citation>
    <scope>NUCLEOTIDE SEQUENCE</scope>
</reference>
<organism evidence="1 2">
    <name type="scientific">Aphis gossypii</name>
    <name type="common">Cotton aphid</name>
    <dbReference type="NCBI Taxonomy" id="80765"/>
    <lineage>
        <taxon>Eukaryota</taxon>
        <taxon>Metazoa</taxon>
        <taxon>Ecdysozoa</taxon>
        <taxon>Arthropoda</taxon>
        <taxon>Hexapoda</taxon>
        <taxon>Insecta</taxon>
        <taxon>Pterygota</taxon>
        <taxon>Neoptera</taxon>
        <taxon>Paraneoptera</taxon>
        <taxon>Hemiptera</taxon>
        <taxon>Sternorrhyncha</taxon>
        <taxon>Aphidomorpha</taxon>
        <taxon>Aphidoidea</taxon>
        <taxon>Aphididae</taxon>
        <taxon>Aphidini</taxon>
        <taxon>Aphis</taxon>
        <taxon>Aphis</taxon>
    </lineage>
</organism>
<dbReference type="AlphaFoldDB" id="A0A9P0NMF1"/>
<sequence>MYHLSAGVKPFNEVFLVKNERANKINFLLIRLCRDNIIWTPPILAILQKETNYTMCRIVTTAKLFLNSSNVLLFLYRTATTTQQRNVRKIPIHRYNIYSTKPDTGFPVLVKTYSFNYLIYIKYLNRYCNETRVVFRVSLDLEKHLF</sequence>
<dbReference type="Proteomes" id="UP001154329">
    <property type="component" value="Chromosome 2"/>
</dbReference>